<sequence length="92" mass="10564">MAYAEAAKIVSVISGFGSYKVVLIGAEQDFSHFKGKYSCVSKEEHDYRFDVFKVDIMEHRLYEKFMSAHLSCLRIATLVDQLPRIDELLIQS</sequence>
<evidence type="ECO:0000313" key="5">
    <source>
        <dbReference type="Proteomes" id="UP000290289"/>
    </source>
</evidence>
<evidence type="ECO:0000259" key="3">
    <source>
        <dbReference type="SMART" id="SM01255"/>
    </source>
</evidence>
<gene>
    <name evidence="4" type="ORF">DVH24_027603</name>
</gene>
<organism evidence="4 5">
    <name type="scientific">Malus domestica</name>
    <name type="common">Apple</name>
    <name type="synonym">Pyrus malus</name>
    <dbReference type="NCBI Taxonomy" id="3750"/>
    <lineage>
        <taxon>Eukaryota</taxon>
        <taxon>Viridiplantae</taxon>
        <taxon>Streptophyta</taxon>
        <taxon>Embryophyta</taxon>
        <taxon>Tracheophyta</taxon>
        <taxon>Spermatophyta</taxon>
        <taxon>Magnoliopsida</taxon>
        <taxon>eudicotyledons</taxon>
        <taxon>Gunneridae</taxon>
        <taxon>Pentapetalae</taxon>
        <taxon>rosids</taxon>
        <taxon>fabids</taxon>
        <taxon>Rosales</taxon>
        <taxon>Rosaceae</taxon>
        <taxon>Amygdaloideae</taxon>
        <taxon>Maleae</taxon>
        <taxon>Malus</taxon>
    </lineage>
</organism>
<reference evidence="4 5" key="1">
    <citation type="submission" date="2018-10" db="EMBL/GenBank/DDBJ databases">
        <title>A high-quality apple genome assembly.</title>
        <authorList>
            <person name="Hu J."/>
        </authorList>
    </citation>
    <scope>NUCLEOTIDE SEQUENCE [LARGE SCALE GENOMIC DNA]</scope>
    <source>
        <strain evidence="5">cv. HFTH1</strain>
        <tissue evidence="4">Young leaf</tissue>
    </source>
</reference>
<protein>
    <recommendedName>
        <fullName evidence="3">KNOX1 domain-containing protein</fullName>
    </recommendedName>
</protein>
<dbReference type="Pfam" id="PF03790">
    <property type="entry name" value="KNOX1"/>
    <property type="match status" value="1"/>
</dbReference>
<dbReference type="Proteomes" id="UP000290289">
    <property type="component" value="Chromosome 17"/>
</dbReference>
<dbReference type="GO" id="GO:0003677">
    <property type="term" value="F:DNA binding"/>
    <property type="evidence" value="ECO:0007669"/>
    <property type="project" value="InterPro"/>
</dbReference>
<keyword evidence="2" id="KW-0539">Nucleus</keyword>
<dbReference type="InterPro" id="IPR005540">
    <property type="entry name" value="KNOX1"/>
</dbReference>
<dbReference type="GO" id="GO:0005634">
    <property type="term" value="C:nucleus"/>
    <property type="evidence" value="ECO:0007669"/>
    <property type="project" value="UniProtKB-SubCell"/>
</dbReference>
<evidence type="ECO:0000256" key="1">
    <source>
        <dbReference type="ARBA" id="ARBA00004123"/>
    </source>
</evidence>
<feature type="domain" description="KNOX1" evidence="3">
    <location>
        <begin position="50"/>
        <end position="92"/>
    </location>
</feature>
<dbReference type="EMBL" id="RDQH01000343">
    <property type="protein sequence ID" value="RXH67456.1"/>
    <property type="molecule type" value="Genomic_DNA"/>
</dbReference>
<evidence type="ECO:0000313" key="4">
    <source>
        <dbReference type="EMBL" id="RXH67456.1"/>
    </source>
</evidence>
<name>A0A498H7W1_MALDO</name>
<evidence type="ECO:0000256" key="2">
    <source>
        <dbReference type="ARBA" id="ARBA00023242"/>
    </source>
</evidence>
<comment type="caution">
    <text evidence="4">The sequence shown here is derived from an EMBL/GenBank/DDBJ whole genome shotgun (WGS) entry which is preliminary data.</text>
</comment>
<accession>A0A498H7W1</accession>
<keyword evidence="5" id="KW-1185">Reference proteome</keyword>
<comment type="subcellular location">
    <subcellularLocation>
        <location evidence="1">Nucleus</location>
    </subcellularLocation>
</comment>
<proteinExistence type="predicted"/>
<dbReference type="SMART" id="SM01255">
    <property type="entry name" value="KNOX1"/>
    <property type="match status" value="1"/>
</dbReference>
<dbReference type="AlphaFoldDB" id="A0A498H7W1"/>